<dbReference type="InterPro" id="IPR010310">
    <property type="entry name" value="T7SS_ESAT-6-like"/>
</dbReference>
<dbReference type="NCBIfam" id="TIGR03930">
    <property type="entry name" value="WXG100_ESAT6"/>
    <property type="match status" value="1"/>
</dbReference>
<dbReference type="AlphaFoldDB" id="A0A8J3BY19"/>
<dbReference type="Proteomes" id="UP000656042">
    <property type="component" value="Unassembled WGS sequence"/>
</dbReference>
<evidence type="ECO:0000313" key="3">
    <source>
        <dbReference type="Proteomes" id="UP000656042"/>
    </source>
</evidence>
<evidence type="ECO:0000256" key="1">
    <source>
        <dbReference type="RuleBase" id="RU362001"/>
    </source>
</evidence>
<dbReference type="Gene3D" id="1.10.287.1060">
    <property type="entry name" value="ESAT-6-like"/>
    <property type="match status" value="1"/>
</dbReference>
<protein>
    <recommendedName>
        <fullName evidence="1">ESAT-6-like protein</fullName>
    </recommendedName>
</protein>
<organism evidence="2 3">
    <name type="scientific">Mangrovihabitans endophyticus</name>
    <dbReference type="NCBI Taxonomy" id="1751298"/>
    <lineage>
        <taxon>Bacteria</taxon>
        <taxon>Bacillati</taxon>
        <taxon>Actinomycetota</taxon>
        <taxon>Actinomycetes</taxon>
        <taxon>Micromonosporales</taxon>
        <taxon>Micromonosporaceae</taxon>
        <taxon>Mangrovihabitans</taxon>
    </lineage>
</organism>
<dbReference type="Pfam" id="PF06013">
    <property type="entry name" value="WXG100"/>
    <property type="match status" value="1"/>
</dbReference>
<reference evidence="2" key="2">
    <citation type="submission" date="2020-09" db="EMBL/GenBank/DDBJ databases">
        <authorList>
            <person name="Sun Q."/>
            <person name="Zhou Y."/>
        </authorList>
    </citation>
    <scope>NUCLEOTIDE SEQUENCE</scope>
    <source>
        <strain evidence="2">CGMCC 4.7299</strain>
    </source>
</reference>
<comment type="similarity">
    <text evidence="1">Belongs to the WXG100 family.</text>
</comment>
<accession>A0A8J3BY19</accession>
<dbReference type="InterPro" id="IPR036689">
    <property type="entry name" value="ESAT-6-like_sf"/>
</dbReference>
<dbReference type="RefSeq" id="WP_189077979.1">
    <property type="nucleotide sequence ID" value="NZ_BMMX01000002.1"/>
</dbReference>
<sequence>MWPIAVTPEELYGAAQHTNATASDIEMDLAHLKRYVIEIQQKWHGVSATRFHHLMDDFDRCGRHLHHALTEIAVGLRHNAHNYVDTERTVDANLGQVQNEIPAARL</sequence>
<gene>
    <name evidence="2" type="ORF">GCM10012284_10860</name>
</gene>
<name>A0A8J3BY19_9ACTN</name>
<dbReference type="EMBL" id="BMMX01000002">
    <property type="protein sequence ID" value="GGK78780.1"/>
    <property type="molecule type" value="Genomic_DNA"/>
</dbReference>
<proteinExistence type="inferred from homology"/>
<keyword evidence="3" id="KW-1185">Reference proteome</keyword>
<comment type="caution">
    <text evidence="2">The sequence shown here is derived from an EMBL/GenBank/DDBJ whole genome shotgun (WGS) entry which is preliminary data.</text>
</comment>
<evidence type="ECO:0000313" key="2">
    <source>
        <dbReference type="EMBL" id="GGK78780.1"/>
    </source>
</evidence>
<dbReference type="SUPFAM" id="SSF140453">
    <property type="entry name" value="EsxAB dimer-like"/>
    <property type="match status" value="1"/>
</dbReference>
<reference evidence="2" key="1">
    <citation type="journal article" date="2014" name="Int. J. Syst. Evol. Microbiol.">
        <title>Complete genome sequence of Corynebacterium casei LMG S-19264T (=DSM 44701T), isolated from a smear-ripened cheese.</title>
        <authorList>
            <consortium name="US DOE Joint Genome Institute (JGI-PGF)"/>
            <person name="Walter F."/>
            <person name="Albersmeier A."/>
            <person name="Kalinowski J."/>
            <person name="Ruckert C."/>
        </authorList>
    </citation>
    <scope>NUCLEOTIDE SEQUENCE</scope>
    <source>
        <strain evidence="2">CGMCC 4.7299</strain>
    </source>
</reference>